<dbReference type="Gene3D" id="2.40.50.140">
    <property type="entry name" value="Nucleic acid-binding proteins"/>
    <property type="match status" value="1"/>
</dbReference>
<proteinExistence type="predicted"/>
<evidence type="ECO:0000313" key="2">
    <source>
        <dbReference type="EMBL" id="KAE8674664.1"/>
    </source>
</evidence>
<accession>A0A6A2YI03</accession>
<dbReference type="SUPFAM" id="SSF50249">
    <property type="entry name" value="Nucleic acid-binding proteins"/>
    <property type="match status" value="1"/>
</dbReference>
<dbReference type="Proteomes" id="UP000436088">
    <property type="component" value="Unassembled WGS sequence"/>
</dbReference>
<dbReference type="GO" id="GO:0004824">
    <property type="term" value="F:lysine-tRNA ligase activity"/>
    <property type="evidence" value="ECO:0007669"/>
    <property type="project" value="TreeGrafter"/>
</dbReference>
<sequence length="77" mass="8139">MSIVEYIDEYGSSGNGEHIEDVAVSLAGRIMSKSVSISKLFFYDLLGGGAKLQVMAGASVVMKESGEDFGMSGSKIR</sequence>
<dbReference type="EMBL" id="VEPZ02001415">
    <property type="protein sequence ID" value="KAE8674664.1"/>
    <property type="molecule type" value="Genomic_DNA"/>
</dbReference>
<dbReference type="GO" id="GO:0005829">
    <property type="term" value="C:cytosol"/>
    <property type="evidence" value="ECO:0007669"/>
    <property type="project" value="TreeGrafter"/>
</dbReference>
<comment type="caution">
    <text evidence="2">The sequence shown here is derived from an EMBL/GenBank/DDBJ whole genome shotgun (WGS) entry which is preliminary data.</text>
</comment>
<gene>
    <name evidence="2" type="ORF">F3Y22_tig00111741pilonHSYRG00125</name>
</gene>
<evidence type="ECO:0000256" key="1">
    <source>
        <dbReference type="ARBA" id="ARBA00022741"/>
    </source>
</evidence>
<protein>
    <submittedName>
        <fullName evidence="2">Uncharacterized protein</fullName>
    </submittedName>
</protein>
<reference evidence="2" key="1">
    <citation type="submission" date="2019-09" db="EMBL/GenBank/DDBJ databases">
        <title>Draft genome information of white flower Hibiscus syriacus.</title>
        <authorList>
            <person name="Kim Y.-M."/>
        </authorList>
    </citation>
    <scope>NUCLEOTIDE SEQUENCE [LARGE SCALE GENOMIC DNA]</scope>
    <source>
        <strain evidence="2">YM2019G1</strain>
    </source>
</reference>
<dbReference type="InterPro" id="IPR012340">
    <property type="entry name" value="NA-bd_OB-fold"/>
</dbReference>
<keyword evidence="1" id="KW-0547">Nucleotide-binding</keyword>
<dbReference type="AlphaFoldDB" id="A0A6A2YI03"/>
<dbReference type="GO" id="GO:0000049">
    <property type="term" value="F:tRNA binding"/>
    <property type="evidence" value="ECO:0007669"/>
    <property type="project" value="TreeGrafter"/>
</dbReference>
<dbReference type="GO" id="GO:0006430">
    <property type="term" value="P:lysyl-tRNA aminoacylation"/>
    <property type="evidence" value="ECO:0007669"/>
    <property type="project" value="TreeGrafter"/>
</dbReference>
<keyword evidence="3" id="KW-1185">Reference proteome</keyword>
<organism evidence="2 3">
    <name type="scientific">Hibiscus syriacus</name>
    <name type="common">Rose of Sharon</name>
    <dbReference type="NCBI Taxonomy" id="106335"/>
    <lineage>
        <taxon>Eukaryota</taxon>
        <taxon>Viridiplantae</taxon>
        <taxon>Streptophyta</taxon>
        <taxon>Embryophyta</taxon>
        <taxon>Tracheophyta</taxon>
        <taxon>Spermatophyta</taxon>
        <taxon>Magnoliopsida</taxon>
        <taxon>eudicotyledons</taxon>
        <taxon>Gunneridae</taxon>
        <taxon>Pentapetalae</taxon>
        <taxon>rosids</taxon>
        <taxon>malvids</taxon>
        <taxon>Malvales</taxon>
        <taxon>Malvaceae</taxon>
        <taxon>Malvoideae</taxon>
        <taxon>Hibiscus</taxon>
    </lineage>
</organism>
<evidence type="ECO:0000313" key="3">
    <source>
        <dbReference type="Proteomes" id="UP000436088"/>
    </source>
</evidence>
<name>A0A6A2YI03_HIBSY</name>
<dbReference type="PANTHER" id="PTHR42918">
    <property type="entry name" value="LYSYL-TRNA SYNTHETASE"/>
    <property type="match status" value="1"/>
</dbReference>
<dbReference type="PANTHER" id="PTHR42918:SF9">
    <property type="entry name" value="LYSINE--TRNA LIGASE"/>
    <property type="match status" value="1"/>
</dbReference>